<evidence type="ECO:0000313" key="1">
    <source>
        <dbReference type="EMBL" id="MCD9641793.1"/>
    </source>
</evidence>
<proteinExistence type="predicted"/>
<dbReference type="Proteomes" id="UP000823775">
    <property type="component" value="Unassembled WGS sequence"/>
</dbReference>
<dbReference type="EMBL" id="JACEIK010003458">
    <property type="protein sequence ID" value="MCD9641793.1"/>
    <property type="molecule type" value="Genomic_DNA"/>
</dbReference>
<sequence>YENHLDSNVKAIRRLNVNKHVIIFANCHEFISRKEGSYTIIEVYTSGSERREVVVEIDYLMEDKEQRKSSVGSDRRGLLVLWFCRCNGFLSSRSLAGIVVEREREEDDGGITAEQRRGWQHKWGRCLCR</sequence>
<reference evidence="1 2" key="1">
    <citation type="journal article" date="2021" name="BMC Genomics">
        <title>Datura genome reveals duplications of psychoactive alkaloid biosynthetic genes and high mutation rate following tissue culture.</title>
        <authorList>
            <person name="Rajewski A."/>
            <person name="Carter-House D."/>
            <person name="Stajich J."/>
            <person name="Litt A."/>
        </authorList>
    </citation>
    <scope>NUCLEOTIDE SEQUENCE [LARGE SCALE GENOMIC DNA]</scope>
    <source>
        <strain evidence="1">AR-01</strain>
    </source>
</reference>
<accession>A0ABS8V408</accession>
<feature type="non-terminal residue" evidence="1">
    <location>
        <position position="1"/>
    </location>
</feature>
<evidence type="ECO:0000313" key="2">
    <source>
        <dbReference type="Proteomes" id="UP000823775"/>
    </source>
</evidence>
<protein>
    <submittedName>
        <fullName evidence="1">Uncharacterized protein</fullName>
    </submittedName>
</protein>
<comment type="caution">
    <text evidence="1">The sequence shown here is derived from an EMBL/GenBank/DDBJ whole genome shotgun (WGS) entry which is preliminary data.</text>
</comment>
<keyword evidence="2" id="KW-1185">Reference proteome</keyword>
<name>A0ABS8V408_DATST</name>
<organism evidence="1 2">
    <name type="scientific">Datura stramonium</name>
    <name type="common">Jimsonweed</name>
    <name type="synonym">Common thornapple</name>
    <dbReference type="NCBI Taxonomy" id="4076"/>
    <lineage>
        <taxon>Eukaryota</taxon>
        <taxon>Viridiplantae</taxon>
        <taxon>Streptophyta</taxon>
        <taxon>Embryophyta</taxon>
        <taxon>Tracheophyta</taxon>
        <taxon>Spermatophyta</taxon>
        <taxon>Magnoliopsida</taxon>
        <taxon>eudicotyledons</taxon>
        <taxon>Gunneridae</taxon>
        <taxon>Pentapetalae</taxon>
        <taxon>asterids</taxon>
        <taxon>lamiids</taxon>
        <taxon>Solanales</taxon>
        <taxon>Solanaceae</taxon>
        <taxon>Solanoideae</taxon>
        <taxon>Datureae</taxon>
        <taxon>Datura</taxon>
    </lineage>
</organism>
<gene>
    <name evidence="1" type="ORF">HAX54_028229</name>
</gene>